<dbReference type="Proteomes" id="UP000324689">
    <property type="component" value="Unassembled WGS sequence"/>
</dbReference>
<evidence type="ECO:0000313" key="3">
    <source>
        <dbReference type="Proteomes" id="UP000324689"/>
    </source>
</evidence>
<name>A0A5A5RNP9_MICAE</name>
<evidence type="ECO:0000313" key="2">
    <source>
        <dbReference type="EMBL" id="GCA78233.1"/>
    </source>
</evidence>
<organism evidence="2 3">
    <name type="scientific">Microcystis aeruginosa NIES-2521</name>
    <dbReference type="NCBI Taxonomy" id="2303983"/>
    <lineage>
        <taxon>Bacteria</taxon>
        <taxon>Bacillati</taxon>
        <taxon>Cyanobacteriota</taxon>
        <taxon>Cyanophyceae</taxon>
        <taxon>Oscillatoriophycideae</taxon>
        <taxon>Chroococcales</taxon>
        <taxon>Microcystaceae</taxon>
        <taxon>Microcystis</taxon>
    </lineage>
</organism>
<gene>
    <name evidence="2" type="ORF">MiTs_00211</name>
</gene>
<sequence>MQNLYTLIDSNTSHPHYGRLLQHRDHSDPSIFHYSVQLNDLESLAWEPVQAGSEKDTGRIAVWSIDWNHFQPDQSRCLERAQINKALHVSVKEFHEKWHYELYRFNCEHWARLVSTGDCRCYQIAEFKKLEQIPVLGFFIVGVAGAVTGAWEHNGYAQEVIEKACMKLGCRISEIDNPSHSDITLSHHNASLEVAQEPITLNLINEVQNELDELDLAFLGSLASYFEKMPDDIRQYHRDHHASKEEAYVIANYYNKTAKVIRSVRTLEDLNELLKLLENLKKKISRYQHNEDKYRWSTCLDKEVLTKLKKFIDTL</sequence>
<evidence type="ECO:0000256" key="1">
    <source>
        <dbReference type="SAM" id="Coils"/>
    </source>
</evidence>
<feature type="coiled-coil region" evidence="1">
    <location>
        <begin position="263"/>
        <end position="290"/>
    </location>
</feature>
<dbReference type="AlphaFoldDB" id="A0A5A5RNP9"/>
<dbReference type="EMBL" id="BHVQ01000002">
    <property type="protein sequence ID" value="GCA78233.1"/>
    <property type="molecule type" value="Genomic_DNA"/>
</dbReference>
<evidence type="ECO:0008006" key="4">
    <source>
        <dbReference type="Google" id="ProtNLM"/>
    </source>
</evidence>
<protein>
    <recommendedName>
        <fullName evidence="4">LRAT domain-containing protein</fullName>
    </recommendedName>
</protein>
<proteinExistence type="predicted"/>
<reference evidence="2 3" key="1">
    <citation type="submission" date="2018-09" db="EMBL/GenBank/DDBJ databases">
        <title>Evolutionary history of phycoerythrin pigmentation in the water bloom-forming cyanobacterium Microcystis aeruginosa.</title>
        <authorList>
            <person name="Tanabe Y."/>
            <person name="Tanabe Y."/>
            <person name="Yamaguchi H."/>
        </authorList>
    </citation>
    <scope>NUCLEOTIDE SEQUENCE [LARGE SCALE GENOMIC DNA]</scope>
    <source>
        <strain evidence="2 3">NIES-2521</strain>
    </source>
</reference>
<keyword evidence="1" id="KW-0175">Coiled coil</keyword>
<dbReference type="RefSeq" id="WP_216643794.1">
    <property type="nucleotide sequence ID" value="NZ_BHVQ01000002.1"/>
</dbReference>
<comment type="caution">
    <text evidence="2">The sequence shown here is derived from an EMBL/GenBank/DDBJ whole genome shotgun (WGS) entry which is preliminary data.</text>
</comment>
<accession>A0A5A5RNP9</accession>